<feature type="region of interest" description="Disordered" evidence="1">
    <location>
        <begin position="1"/>
        <end position="34"/>
    </location>
</feature>
<proteinExistence type="predicted"/>
<dbReference type="Proteomes" id="UP000324585">
    <property type="component" value="Unassembled WGS sequence"/>
</dbReference>
<dbReference type="AlphaFoldDB" id="A0A5J4YQS4"/>
<reference evidence="3" key="1">
    <citation type="journal article" date="2019" name="Nat. Commun.">
        <title>Expansion of phycobilisome linker gene families in mesophilic red algae.</title>
        <authorList>
            <person name="Lee J."/>
            <person name="Kim D."/>
            <person name="Bhattacharya D."/>
            <person name="Yoon H.S."/>
        </authorList>
    </citation>
    <scope>NUCLEOTIDE SEQUENCE [LARGE SCALE GENOMIC DNA]</scope>
    <source>
        <strain evidence="3">CCMP 1328</strain>
    </source>
</reference>
<protein>
    <recommendedName>
        <fullName evidence="4">Sulfotransferase domain-containing protein</fullName>
    </recommendedName>
</protein>
<evidence type="ECO:0000313" key="2">
    <source>
        <dbReference type="EMBL" id="KAA8493133.1"/>
    </source>
</evidence>
<name>A0A5J4YQS4_PORPP</name>
<feature type="compositionally biased region" description="Basic residues" evidence="1">
    <location>
        <begin position="1"/>
        <end position="10"/>
    </location>
</feature>
<gene>
    <name evidence="2" type="ORF">FVE85_8578</name>
</gene>
<accession>A0A5J4YQS4</accession>
<feature type="compositionally biased region" description="Basic and acidic residues" evidence="1">
    <location>
        <begin position="18"/>
        <end position="33"/>
    </location>
</feature>
<organism evidence="2 3">
    <name type="scientific">Porphyridium purpureum</name>
    <name type="common">Red alga</name>
    <name type="synonym">Porphyridium cruentum</name>
    <dbReference type="NCBI Taxonomy" id="35688"/>
    <lineage>
        <taxon>Eukaryota</taxon>
        <taxon>Rhodophyta</taxon>
        <taxon>Bangiophyceae</taxon>
        <taxon>Porphyridiales</taxon>
        <taxon>Porphyridiaceae</taxon>
        <taxon>Porphyridium</taxon>
    </lineage>
</organism>
<dbReference type="OrthoDB" id="41867at2759"/>
<evidence type="ECO:0000313" key="3">
    <source>
        <dbReference type="Proteomes" id="UP000324585"/>
    </source>
</evidence>
<comment type="caution">
    <text evidence="2">The sequence shown here is derived from an EMBL/GenBank/DDBJ whole genome shotgun (WGS) entry which is preliminary data.</text>
</comment>
<keyword evidence="3" id="KW-1185">Reference proteome</keyword>
<sequence length="390" mass="43749">MVAPRSRRGQRTSAPVADSRKQRRPEDHGEQNAHRWQTTVRNLVLITALVVGPYVGMRGYEWVHLKSGWVRPALEVGHARQVLIFGVQGSGTTQTTARLVHLGIEVAHESSDAKNTYCRDGTVSWVHGMMALPPPSDHEKSVKVLCEKPRPNILHSTQFEPPDEAKCSTRVLWSTCWRQECERVMRLYHGCLLRNDCPTRFSSYLLQIRHPLKNIASLVVKFCKTAGKHELPHPDVLAVLEALYPSIEWAAMQGGCVEVFSNYWLAFNANILNVVSKWYRVEETPPCAIASMAGFLDEADDRGLKQHSAYAPTVYKARAECAQQGFGTSRGEFKSLAKPPTSGSVSEMRGTINQVNKGRLNVTLQQIREIDEHLADQIVHLATRTFAYSL</sequence>
<evidence type="ECO:0000256" key="1">
    <source>
        <dbReference type="SAM" id="MobiDB-lite"/>
    </source>
</evidence>
<evidence type="ECO:0008006" key="4">
    <source>
        <dbReference type="Google" id="ProtNLM"/>
    </source>
</evidence>
<dbReference type="OMA" id="ACWAREC"/>
<dbReference type="EMBL" id="VRMN01000007">
    <property type="protein sequence ID" value="KAA8493133.1"/>
    <property type="molecule type" value="Genomic_DNA"/>
</dbReference>